<dbReference type="Gene3D" id="1.10.287.950">
    <property type="entry name" value="Methyl-accepting chemotaxis protein"/>
    <property type="match status" value="1"/>
</dbReference>
<evidence type="ECO:0000259" key="3">
    <source>
        <dbReference type="PROSITE" id="PS50111"/>
    </source>
</evidence>
<evidence type="ECO:0000313" key="4">
    <source>
        <dbReference type="EMBL" id="TDP83173.1"/>
    </source>
</evidence>
<dbReference type="InterPro" id="IPR009875">
    <property type="entry name" value="PilZ_domain"/>
</dbReference>
<dbReference type="Gene3D" id="2.40.10.220">
    <property type="entry name" value="predicted glycosyltransferase like domains"/>
    <property type="match status" value="1"/>
</dbReference>
<dbReference type="OrthoDB" id="2489132at2"/>
<comment type="caution">
    <text evidence="4">The sequence shown here is derived from an EMBL/GenBank/DDBJ whole genome shotgun (WGS) entry which is preliminary data.</text>
</comment>
<dbReference type="InterPro" id="IPR004089">
    <property type="entry name" value="MCPsignal_dom"/>
</dbReference>
<evidence type="ECO:0000256" key="2">
    <source>
        <dbReference type="PROSITE-ProRule" id="PRU00284"/>
    </source>
</evidence>
<dbReference type="Pfam" id="PF00015">
    <property type="entry name" value="MCPsignal"/>
    <property type="match status" value="1"/>
</dbReference>
<dbReference type="AlphaFoldDB" id="A0A4R6RAP1"/>
<dbReference type="Proteomes" id="UP000294547">
    <property type="component" value="Unassembled WGS sequence"/>
</dbReference>
<dbReference type="GO" id="GO:0035438">
    <property type="term" value="F:cyclic-di-GMP binding"/>
    <property type="evidence" value="ECO:0007669"/>
    <property type="project" value="InterPro"/>
</dbReference>
<dbReference type="Pfam" id="PF07238">
    <property type="entry name" value="PilZ"/>
    <property type="match status" value="1"/>
</dbReference>
<dbReference type="SUPFAM" id="SSF58104">
    <property type="entry name" value="Methyl-accepting chemotaxis protein (MCP) signaling domain"/>
    <property type="match status" value="1"/>
</dbReference>
<dbReference type="PANTHER" id="PTHR32089:SF112">
    <property type="entry name" value="LYSOZYME-LIKE PROTEIN-RELATED"/>
    <property type="match status" value="1"/>
</dbReference>
<dbReference type="GO" id="GO:0016020">
    <property type="term" value="C:membrane"/>
    <property type="evidence" value="ECO:0007669"/>
    <property type="project" value="InterPro"/>
</dbReference>
<dbReference type="PROSITE" id="PS50111">
    <property type="entry name" value="CHEMOTAXIS_TRANSDUC_2"/>
    <property type="match status" value="1"/>
</dbReference>
<protein>
    <submittedName>
        <fullName evidence="4">Methyl-accepting chemotaxis sensory transducer</fullName>
    </submittedName>
</protein>
<evidence type="ECO:0000256" key="1">
    <source>
        <dbReference type="ARBA" id="ARBA00023224"/>
    </source>
</evidence>
<accession>A0A4R6RAP1</accession>
<dbReference type="SMART" id="SM00283">
    <property type="entry name" value="MA"/>
    <property type="match status" value="1"/>
</dbReference>
<proteinExistence type="predicted"/>
<dbReference type="SUPFAM" id="SSF141371">
    <property type="entry name" value="PilZ domain-like"/>
    <property type="match status" value="1"/>
</dbReference>
<sequence>MAEPASAPRREATDGQGDIARLFELIESDLKRSSRRLDAAAEEMKVSVARNMSTVSTIRRDTDELVEDTAGAYDNARRLAETSAELIQANGEIGRQTELSTSLIGEVETVADGVERSMDSLRGAIEEIAKVVGLIADVAQQTNLLALNATIEAARAGAAGKGFSVVAGEVKALSVQTQKATEQVNAKIAHLQEAAGESMRSVSQIIGIVGQIRPVFGFVAAAVDNQTRLTAEIDGVATDTSGFADRVAAKARAINGAMQTAVEMTRAVSKVSEVVNTSIHTINRQLVTSLRQSPEGDRRRHDRWPVAIPARLVVGNRVVDCRAGDLSLGGCLLETAETAGLLPGTHGAVDLDGIGRIEATVVGRGERALHLRFDDAGTAATERVAAVLAELEHQTRAEVERVEAGAREIAAVLAGALADGRLGVETLFDTDYRPIPRTNPQQYDNRAVTALLPLLQPVQERLRAQSARMSFAMCCDVNGYVPVHNVEYSKPQREGELDWNLANSRDRRIFDDRAGLLAARNRRPFLVQSYRRDMGGGRFVAIREFDAPIEVVGRHWGALRTGYLMA</sequence>
<gene>
    <name evidence="4" type="ORF">EDD54_3130</name>
</gene>
<feature type="domain" description="Methyl-accepting transducer" evidence="3">
    <location>
        <begin position="26"/>
        <end position="276"/>
    </location>
</feature>
<name>A0A4R6RAP1_9HYPH</name>
<keyword evidence="5" id="KW-1185">Reference proteome</keyword>
<dbReference type="PANTHER" id="PTHR32089">
    <property type="entry name" value="METHYL-ACCEPTING CHEMOTAXIS PROTEIN MCPB"/>
    <property type="match status" value="1"/>
</dbReference>
<dbReference type="RefSeq" id="WP_126537898.1">
    <property type="nucleotide sequence ID" value="NZ_BSPM01000009.1"/>
</dbReference>
<organism evidence="4 5">
    <name type="scientific">Oharaeibacter diazotrophicus</name>
    <dbReference type="NCBI Taxonomy" id="1920512"/>
    <lineage>
        <taxon>Bacteria</taxon>
        <taxon>Pseudomonadati</taxon>
        <taxon>Pseudomonadota</taxon>
        <taxon>Alphaproteobacteria</taxon>
        <taxon>Hyphomicrobiales</taxon>
        <taxon>Pleomorphomonadaceae</taxon>
        <taxon>Oharaeibacter</taxon>
    </lineage>
</organism>
<evidence type="ECO:0000313" key="5">
    <source>
        <dbReference type="Proteomes" id="UP000294547"/>
    </source>
</evidence>
<dbReference type="GO" id="GO:0007165">
    <property type="term" value="P:signal transduction"/>
    <property type="evidence" value="ECO:0007669"/>
    <property type="project" value="UniProtKB-KW"/>
</dbReference>
<dbReference type="EMBL" id="SNXY01000009">
    <property type="protein sequence ID" value="TDP83173.1"/>
    <property type="molecule type" value="Genomic_DNA"/>
</dbReference>
<keyword evidence="1 2" id="KW-0807">Transducer</keyword>
<reference evidence="4 5" key="1">
    <citation type="submission" date="2019-03" db="EMBL/GenBank/DDBJ databases">
        <title>Genomic Encyclopedia of Type Strains, Phase IV (KMG-IV): sequencing the most valuable type-strain genomes for metagenomic binning, comparative biology and taxonomic classification.</title>
        <authorList>
            <person name="Goeker M."/>
        </authorList>
    </citation>
    <scope>NUCLEOTIDE SEQUENCE [LARGE SCALE GENOMIC DNA]</scope>
    <source>
        <strain evidence="4 5">DSM 102969</strain>
    </source>
</reference>